<comment type="caution">
    <text evidence="1">The sequence shown here is derived from an EMBL/GenBank/DDBJ whole genome shotgun (WGS) entry which is preliminary data.</text>
</comment>
<reference evidence="1" key="1">
    <citation type="submission" date="2021-08" db="EMBL/GenBank/DDBJ databases">
        <title>The first chromosome-level gecko genome reveals the dynamic sex chromosomes of Neotropical dwarf geckos (Sphaerodactylidae: Sphaerodactylus).</title>
        <authorList>
            <person name="Pinto B.J."/>
            <person name="Keating S.E."/>
            <person name="Gamble T."/>
        </authorList>
    </citation>
    <scope>NUCLEOTIDE SEQUENCE</scope>
    <source>
        <strain evidence="1">TG3544</strain>
    </source>
</reference>
<organism evidence="1 2">
    <name type="scientific">Sphaerodactylus townsendi</name>
    <dbReference type="NCBI Taxonomy" id="933632"/>
    <lineage>
        <taxon>Eukaryota</taxon>
        <taxon>Metazoa</taxon>
        <taxon>Chordata</taxon>
        <taxon>Craniata</taxon>
        <taxon>Vertebrata</taxon>
        <taxon>Euteleostomi</taxon>
        <taxon>Lepidosauria</taxon>
        <taxon>Squamata</taxon>
        <taxon>Bifurcata</taxon>
        <taxon>Gekkota</taxon>
        <taxon>Sphaerodactylidae</taxon>
        <taxon>Sphaerodactylus</taxon>
    </lineage>
</organism>
<sequence>MPNSIVQGQSSHTFVQLTFWCTALRLLSYHYEPCSLHALNESAKQLIETDKTNLAAASGSDVSLPADINLAVNTAQCCTLNSAGAVSAIQRHIDGKKNTKKRHSFTALSMTHKSSQALNNRHSMEISAPVLISSSDPRAAARIGDVAHLSSSAPVQVNCG</sequence>
<dbReference type="EMBL" id="CM037617">
    <property type="protein sequence ID" value="KAH8005308.1"/>
    <property type="molecule type" value="Genomic_DNA"/>
</dbReference>
<keyword evidence="2" id="KW-1185">Reference proteome</keyword>
<evidence type="ECO:0000313" key="1">
    <source>
        <dbReference type="EMBL" id="KAH8005308.1"/>
    </source>
</evidence>
<proteinExistence type="predicted"/>
<name>A0ACB8FIQ5_9SAUR</name>
<evidence type="ECO:0000313" key="2">
    <source>
        <dbReference type="Proteomes" id="UP000827872"/>
    </source>
</evidence>
<protein>
    <submittedName>
        <fullName evidence="1">E3 ubiquitin-protein ligase sh3rf3</fullName>
    </submittedName>
</protein>
<dbReference type="Proteomes" id="UP000827872">
    <property type="component" value="Linkage Group LG04"/>
</dbReference>
<gene>
    <name evidence="1" type="primary">SH3RF3_2</name>
    <name evidence="1" type="ORF">K3G42_026071</name>
</gene>
<accession>A0ACB8FIQ5</accession>